<comment type="caution">
    <text evidence="1">The sequence shown here is derived from an EMBL/GenBank/DDBJ whole genome shotgun (WGS) entry which is preliminary data.</text>
</comment>
<dbReference type="RefSeq" id="WP_263684537.1">
    <property type="nucleotide sequence ID" value="NZ_JAJVCY010000003.1"/>
</dbReference>
<dbReference type="EMBL" id="JAJVCY010000003">
    <property type="protein sequence ID" value="MCV3287261.1"/>
    <property type="molecule type" value="Genomic_DNA"/>
</dbReference>
<accession>A0AAW5REY4</accession>
<organism evidence="1 2">
    <name type="scientific">Aeromonas media</name>
    <dbReference type="NCBI Taxonomy" id="651"/>
    <lineage>
        <taxon>Bacteria</taxon>
        <taxon>Pseudomonadati</taxon>
        <taxon>Pseudomonadota</taxon>
        <taxon>Gammaproteobacteria</taxon>
        <taxon>Aeromonadales</taxon>
        <taxon>Aeromonadaceae</taxon>
        <taxon>Aeromonas</taxon>
    </lineage>
</organism>
<gene>
    <name evidence="1" type="ORF">LZT28_03155</name>
</gene>
<dbReference type="AlphaFoldDB" id="A0AAW5REY4"/>
<evidence type="ECO:0000313" key="2">
    <source>
        <dbReference type="Proteomes" id="UP001208651"/>
    </source>
</evidence>
<name>A0AAW5REY4_AERME</name>
<evidence type="ECO:0000313" key="1">
    <source>
        <dbReference type="EMBL" id="MCV3287261.1"/>
    </source>
</evidence>
<dbReference type="Proteomes" id="UP001208651">
    <property type="component" value="Unassembled WGS sequence"/>
</dbReference>
<reference evidence="1" key="1">
    <citation type="submission" date="2022-01" db="EMBL/GenBank/DDBJ databases">
        <title>Comparison of Fish pathogen Aeromonas spp.</title>
        <authorList>
            <person name="Dubey S."/>
            <person name="Sorum H."/>
            <person name="Munangandu H.M."/>
        </authorList>
    </citation>
    <scope>NUCLEOTIDE SEQUENCE</scope>
    <source>
        <strain evidence="1">SD/21-15</strain>
    </source>
</reference>
<sequence length="85" mass="9040">MIYPVVLISLRGSSSIGNLYECEIFTSGAINSSITKQGNAIGEQLCMLWRDGGVILGSGRLRCLVGVMKVGAMKRAMVCTMALVV</sequence>
<proteinExistence type="predicted"/>
<protein>
    <submittedName>
        <fullName evidence="1">Uncharacterized protein</fullName>
    </submittedName>
</protein>